<comment type="caution">
    <text evidence="4">Lacks conserved residue(s) required for the propagation of feature annotation.</text>
</comment>
<dbReference type="Pfam" id="PF01339">
    <property type="entry name" value="CheB_methylest"/>
    <property type="match status" value="1"/>
</dbReference>
<dbReference type="GO" id="GO:0000156">
    <property type="term" value="F:phosphorelay response regulator activity"/>
    <property type="evidence" value="ECO:0007669"/>
    <property type="project" value="InterPro"/>
</dbReference>
<dbReference type="AlphaFoldDB" id="A0A6J4VVX1"/>
<dbReference type="SUPFAM" id="SSF52738">
    <property type="entry name" value="Methylesterase CheB, C-terminal domain"/>
    <property type="match status" value="1"/>
</dbReference>
<keyword evidence="1 6" id="KW-0378">Hydrolase</keyword>
<dbReference type="GO" id="GO:0006935">
    <property type="term" value="P:chemotaxis"/>
    <property type="evidence" value="ECO:0007669"/>
    <property type="project" value="InterPro"/>
</dbReference>
<gene>
    <name evidence="6" type="ORF">AVDCRST_MAG18-4829</name>
</gene>
<sequence length="125" mass="12387">MIADGAVAALPDAEVGGVHGQAIDKTMESVAAAYGGGAIGVILSGMGEDGVCGLAAIRTRGGLTLGQDEASYQVYGMPRRAAELGLLDRTGSPADLGAIIAALFKLPSPAAAVASEPHEREGARA</sequence>
<comment type="catalytic activity">
    <reaction evidence="3">
        <text>[protein]-L-glutamate 5-O-methyl ester + H2O = L-glutamyl-[protein] + methanol + H(+)</text>
        <dbReference type="Rhea" id="RHEA:23236"/>
        <dbReference type="Rhea" id="RHEA-COMP:10208"/>
        <dbReference type="Rhea" id="RHEA-COMP:10311"/>
        <dbReference type="ChEBI" id="CHEBI:15377"/>
        <dbReference type="ChEBI" id="CHEBI:15378"/>
        <dbReference type="ChEBI" id="CHEBI:17790"/>
        <dbReference type="ChEBI" id="CHEBI:29973"/>
        <dbReference type="ChEBI" id="CHEBI:82795"/>
        <dbReference type="EC" id="3.1.1.61"/>
    </reaction>
</comment>
<protein>
    <recommendedName>
        <fullName evidence="2">protein-glutamate methylesterase</fullName>
        <ecNumber evidence="2">3.1.1.61</ecNumber>
    </recommendedName>
</protein>
<evidence type="ECO:0000256" key="2">
    <source>
        <dbReference type="ARBA" id="ARBA00039140"/>
    </source>
</evidence>
<evidence type="ECO:0000256" key="4">
    <source>
        <dbReference type="PROSITE-ProRule" id="PRU00050"/>
    </source>
</evidence>
<evidence type="ECO:0000256" key="1">
    <source>
        <dbReference type="ARBA" id="ARBA00022801"/>
    </source>
</evidence>
<feature type="domain" description="CheB-type methylesterase" evidence="5">
    <location>
        <begin position="1"/>
        <end position="107"/>
    </location>
</feature>
<dbReference type="EC" id="3.1.1.61" evidence="2"/>
<reference evidence="6" key="1">
    <citation type="submission" date="2020-02" db="EMBL/GenBank/DDBJ databases">
        <authorList>
            <person name="Meier V. D."/>
        </authorList>
    </citation>
    <scope>NUCLEOTIDE SEQUENCE</scope>
    <source>
        <strain evidence="6">AVDCRST_MAG18</strain>
    </source>
</reference>
<dbReference type="InterPro" id="IPR000673">
    <property type="entry name" value="Sig_transdc_resp-reg_Me-estase"/>
</dbReference>
<organism evidence="6">
    <name type="scientific">uncultured Thermomicrobiales bacterium</name>
    <dbReference type="NCBI Taxonomy" id="1645740"/>
    <lineage>
        <taxon>Bacteria</taxon>
        <taxon>Pseudomonadati</taxon>
        <taxon>Thermomicrobiota</taxon>
        <taxon>Thermomicrobia</taxon>
        <taxon>Thermomicrobiales</taxon>
        <taxon>environmental samples</taxon>
    </lineage>
</organism>
<dbReference type="EMBL" id="CADCWN010000386">
    <property type="protein sequence ID" value="CAA9589960.1"/>
    <property type="molecule type" value="Genomic_DNA"/>
</dbReference>
<dbReference type="PANTHER" id="PTHR42872:SF6">
    <property type="entry name" value="PROTEIN-GLUTAMATE METHYLESTERASE_PROTEIN-GLUTAMINE GLUTAMINASE"/>
    <property type="match status" value="1"/>
</dbReference>
<dbReference type="InterPro" id="IPR035909">
    <property type="entry name" value="CheB_C"/>
</dbReference>
<name>A0A6J4VVX1_9BACT</name>
<evidence type="ECO:0000259" key="5">
    <source>
        <dbReference type="PROSITE" id="PS50122"/>
    </source>
</evidence>
<dbReference type="PROSITE" id="PS50122">
    <property type="entry name" value="CHEB"/>
    <property type="match status" value="1"/>
</dbReference>
<dbReference type="GO" id="GO:0005737">
    <property type="term" value="C:cytoplasm"/>
    <property type="evidence" value="ECO:0007669"/>
    <property type="project" value="InterPro"/>
</dbReference>
<evidence type="ECO:0000313" key="6">
    <source>
        <dbReference type="EMBL" id="CAA9589960.1"/>
    </source>
</evidence>
<dbReference type="Gene3D" id="3.40.50.180">
    <property type="entry name" value="Methylesterase CheB, C-terminal domain"/>
    <property type="match status" value="1"/>
</dbReference>
<proteinExistence type="predicted"/>
<dbReference type="GO" id="GO:0008984">
    <property type="term" value="F:protein-glutamate methylesterase activity"/>
    <property type="evidence" value="ECO:0007669"/>
    <property type="project" value="UniProtKB-EC"/>
</dbReference>
<evidence type="ECO:0000256" key="3">
    <source>
        <dbReference type="ARBA" id="ARBA00048267"/>
    </source>
</evidence>
<dbReference type="PANTHER" id="PTHR42872">
    <property type="entry name" value="PROTEIN-GLUTAMATE METHYLESTERASE/PROTEIN-GLUTAMINE GLUTAMINASE"/>
    <property type="match status" value="1"/>
</dbReference>
<accession>A0A6J4VVX1</accession>